<dbReference type="Pfam" id="PF13966">
    <property type="entry name" value="zf-RVT"/>
    <property type="match status" value="1"/>
</dbReference>
<gene>
    <name evidence="3" type="ORF">R1sor_002004</name>
</gene>
<accession>A0ABD3H034</accession>
<dbReference type="PANTHER" id="PTHR19446">
    <property type="entry name" value="REVERSE TRANSCRIPTASES"/>
    <property type="match status" value="1"/>
</dbReference>
<dbReference type="InterPro" id="IPR043502">
    <property type="entry name" value="DNA/RNA_pol_sf"/>
</dbReference>
<dbReference type="EMBL" id="JBJQOH010000006">
    <property type="protein sequence ID" value="KAL3683982.1"/>
    <property type="molecule type" value="Genomic_DNA"/>
</dbReference>
<feature type="region of interest" description="Disordered" evidence="1">
    <location>
        <begin position="151"/>
        <end position="204"/>
    </location>
</feature>
<dbReference type="InterPro" id="IPR036691">
    <property type="entry name" value="Endo/exonu/phosph_ase_sf"/>
</dbReference>
<proteinExistence type="predicted"/>
<dbReference type="PROSITE" id="PS50878">
    <property type="entry name" value="RT_POL"/>
    <property type="match status" value="1"/>
</dbReference>
<dbReference type="InterPro" id="IPR005135">
    <property type="entry name" value="Endo/exonuclease/phosphatase"/>
</dbReference>
<keyword evidence="4" id="KW-1185">Reference proteome</keyword>
<name>A0ABD3H034_9MARC</name>
<dbReference type="Proteomes" id="UP001633002">
    <property type="component" value="Unassembled WGS sequence"/>
</dbReference>
<feature type="domain" description="Reverse transcriptase" evidence="2">
    <location>
        <begin position="794"/>
        <end position="1072"/>
    </location>
</feature>
<sequence>MAKKQMSEEELIQALKKVAIKATPESNELAVQVSVSKKESLKGIKSLAEKGILSYYFDGEPVISSFRSWAQVHWGRKRNAQIDPVQECGDRGILTVFVTADAREEVLKHTHQTIKGCTVAHFAWVPEMEAADYVPSLKPVQVEVCPVRRLQKEADEEDDHKEVTAGAEGPSNKANDVGGQRTGNAINQEHSISRNTSVESNPGERAQQYGEIQCQGFSRQQLDINSSPGREDHGDRMQIVPEENTHTLYQRLTGGKHGRQEDLNEEEGSRNSFGGLPNHTGQRGSNAWMSAIKKHGRRYTKFQPRRGLRVPHRRYGLRGLLSKIKPHFCALQETHLEAGKLKFLLSTMNSQYRVWASSAVGRTRGVAILIHKQFTVLESGADVEGRVVWVRVQIGEDIISIASVYAPNGTQERIEFWRLLRETLPLGNWLIAGDWNSVTTTLDSSSKSNLQGEEEGLAFQNLCAGFQLKDAREQAPKTEGPRFSRCQTREGKFIWSRIDRIYASVLSVKRVSHHIHLWTSDHVPISAVFEVGEELGSGGDQPIPKSAYFKVDPYIVKENLKHLKEVWTALQKRVESNTRMESFWYCWMGLRKEIKNLQYEKSKKLHGLPKLEKELEELLGREMTALTPQEQGEMGAKISQVRELQAFKHHRWRLTSRERFFKDGDAPTSYFFKKFKGRRARTVLNNLKLESDETIDSPGLLTTEVYRNYSNLYTEHISGSEEREARHTLFQTTKRRITREQNLMLEDVPSSTEVMECVNLLPFGKSPGADGFGKESVVLLWPVVGELYFLAFLEYWESGSLLPQFKDGLLFLLPKIEDPETLSHWRPITMLNTVYKVFAKLMACRMALILPDVVPPQQQGFVKSRSTQNCILHFALVHEALKKEKRSALFFTLDQEKAYDRLLPDFLWETMAILGFSEKIVVLLRGLQEEAETRILLNGTLLPSFKVGKGVRQGCPLSPLLFVLATIPLIDRIHFENHRGGIKPVKLGDSVTASLICLADDTAIFSEIDQRSTDVLFHTLGILEVAAGARVNKTKSKILLIGKTVPFPPWLNSHGLVLVDPRQPIVYLGALALTERRGVDDSQRVLDRISRSVQRYSASRLSLEGRVVALKGGVFPALIYPLMMASFKKSTFKKLDSILRRFVWAVNAEGNQKTALVAWPLLAQPTNSGGLGIFYLQNFQKALMCRVIFRALADPEGSLWAPVLADRFLRVSPPELGKALCLKLLPGASRLGPVASLLIRSWEDFTSIVRWFPPQLPYVPGGDIRSGCYTIARQWAGVKEVATVAANIDRWALELGLQSLIEIKQRPLLIRLRINGLTSDADRRVMGFILDEDFRLGEQAWNGAEWRSEETGRDLSDAWRATDVYTVIRGKTANDVVMNERLRLSWSQQEWRAIWSLTNIKGLSRKHRTFLWRTLTDAFLTGKGEKRMGFDTFSCSYCGGGVEDFTHAVLTCPRWRDFWSTMSTKVEGWREIRNLVNDFKSPAQILKWVVVLAGQDKLFTACFLAITWRVLWVERCTLRYEGKLNTVASCRVTLQFLEELYSRRSLLKDEVVKVFARRLLDVLPVKPPRYLTLA</sequence>
<feature type="compositionally biased region" description="Polar residues" evidence="1">
    <location>
        <begin position="182"/>
        <end position="200"/>
    </location>
</feature>
<comment type="caution">
    <text evidence="3">The sequence shown here is derived from an EMBL/GenBank/DDBJ whole genome shotgun (WGS) entry which is preliminary data.</text>
</comment>
<dbReference type="InterPro" id="IPR000477">
    <property type="entry name" value="RT_dom"/>
</dbReference>
<organism evidence="3 4">
    <name type="scientific">Riccia sorocarpa</name>
    <dbReference type="NCBI Taxonomy" id="122646"/>
    <lineage>
        <taxon>Eukaryota</taxon>
        <taxon>Viridiplantae</taxon>
        <taxon>Streptophyta</taxon>
        <taxon>Embryophyta</taxon>
        <taxon>Marchantiophyta</taxon>
        <taxon>Marchantiopsida</taxon>
        <taxon>Marchantiidae</taxon>
        <taxon>Marchantiales</taxon>
        <taxon>Ricciaceae</taxon>
        <taxon>Riccia</taxon>
    </lineage>
</organism>
<dbReference type="Pfam" id="PF03372">
    <property type="entry name" value="Exo_endo_phos"/>
    <property type="match status" value="1"/>
</dbReference>
<dbReference type="SUPFAM" id="SSF56219">
    <property type="entry name" value="DNase I-like"/>
    <property type="match status" value="1"/>
</dbReference>
<evidence type="ECO:0000256" key="1">
    <source>
        <dbReference type="SAM" id="MobiDB-lite"/>
    </source>
</evidence>
<dbReference type="InterPro" id="IPR026960">
    <property type="entry name" value="RVT-Znf"/>
</dbReference>
<reference evidence="3 4" key="1">
    <citation type="submission" date="2024-09" db="EMBL/GenBank/DDBJ databases">
        <title>Chromosome-scale assembly of Riccia sorocarpa.</title>
        <authorList>
            <person name="Paukszto L."/>
        </authorList>
    </citation>
    <scope>NUCLEOTIDE SEQUENCE [LARGE SCALE GENOMIC DNA]</scope>
    <source>
        <strain evidence="3">LP-2024</strain>
        <tissue evidence="3">Aerial parts of the thallus</tissue>
    </source>
</reference>
<dbReference type="CDD" id="cd01650">
    <property type="entry name" value="RT_nLTR_like"/>
    <property type="match status" value="1"/>
</dbReference>
<protein>
    <recommendedName>
        <fullName evidence="2">Reverse transcriptase domain-containing protein</fullName>
    </recommendedName>
</protein>
<evidence type="ECO:0000313" key="3">
    <source>
        <dbReference type="EMBL" id="KAL3683982.1"/>
    </source>
</evidence>
<dbReference type="Gene3D" id="3.60.10.10">
    <property type="entry name" value="Endonuclease/exonuclease/phosphatase"/>
    <property type="match status" value="1"/>
</dbReference>
<evidence type="ECO:0000313" key="4">
    <source>
        <dbReference type="Proteomes" id="UP001633002"/>
    </source>
</evidence>
<dbReference type="SUPFAM" id="SSF56672">
    <property type="entry name" value="DNA/RNA polymerases"/>
    <property type="match status" value="1"/>
</dbReference>
<dbReference type="Pfam" id="PF00078">
    <property type="entry name" value="RVT_1"/>
    <property type="match status" value="1"/>
</dbReference>
<evidence type="ECO:0000259" key="2">
    <source>
        <dbReference type="PROSITE" id="PS50878"/>
    </source>
</evidence>
<feature type="region of interest" description="Disordered" evidence="1">
    <location>
        <begin position="252"/>
        <end position="285"/>
    </location>
</feature>